<protein>
    <submittedName>
        <fullName evidence="4">CRAL-TRIO domain-containing protein</fullName>
    </submittedName>
</protein>
<reference evidence="3" key="2">
    <citation type="submission" date="2024-04" db="EMBL/GenBank/DDBJ databases">
        <authorList>
            <person name="Chen Y."/>
            <person name="Shah S."/>
            <person name="Dougan E. K."/>
            <person name="Thang M."/>
            <person name="Chan C."/>
        </authorList>
    </citation>
    <scope>NUCLEOTIDE SEQUENCE [LARGE SCALE GENOMIC DNA]</scope>
</reference>
<evidence type="ECO:0000313" key="4">
    <source>
        <dbReference type="EMBL" id="CAL4784374.1"/>
    </source>
</evidence>
<evidence type="ECO:0000313" key="5">
    <source>
        <dbReference type="Proteomes" id="UP001152797"/>
    </source>
</evidence>
<dbReference type="AlphaFoldDB" id="A0A9P1CTY8"/>
<evidence type="ECO:0000313" key="3">
    <source>
        <dbReference type="EMBL" id="CAL1150437.1"/>
    </source>
</evidence>
<feature type="region of interest" description="Disordered" evidence="1">
    <location>
        <begin position="1"/>
        <end position="25"/>
    </location>
</feature>
<comment type="caution">
    <text evidence="2">The sequence shown here is derived from an EMBL/GenBank/DDBJ whole genome shotgun (WGS) entry which is preliminary data.</text>
</comment>
<dbReference type="InterPro" id="IPR011992">
    <property type="entry name" value="EF-hand-dom_pair"/>
</dbReference>
<proteinExistence type="predicted"/>
<feature type="compositionally biased region" description="Polar residues" evidence="1">
    <location>
        <begin position="1"/>
        <end position="15"/>
    </location>
</feature>
<dbReference type="Gene3D" id="1.10.238.10">
    <property type="entry name" value="EF-hand"/>
    <property type="match status" value="1"/>
</dbReference>
<dbReference type="OrthoDB" id="417106at2759"/>
<keyword evidence="5" id="KW-1185">Reference proteome</keyword>
<name>A0A9P1CTY8_9DINO</name>
<evidence type="ECO:0000256" key="1">
    <source>
        <dbReference type="SAM" id="MobiDB-lite"/>
    </source>
</evidence>
<reference evidence="2" key="1">
    <citation type="submission" date="2022-10" db="EMBL/GenBank/DDBJ databases">
        <authorList>
            <person name="Chen Y."/>
            <person name="Dougan E. K."/>
            <person name="Chan C."/>
            <person name="Rhodes N."/>
            <person name="Thang M."/>
        </authorList>
    </citation>
    <scope>NUCLEOTIDE SEQUENCE</scope>
</reference>
<gene>
    <name evidence="2" type="ORF">C1SCF055_LOCUS23483</name>
</gene>
<dbReference type="Proteomes" id="UP001152797">
    <property type="component" value="Unassembled WGS sequence"/>
</dbReference>
<accession>A0A9P1CTY8</accession>
<dbReference type="EMBL" id="CAMXCT020002285">
    <property type="protein sequence ID" value="CAL1150437.1"/>
    <property type="molecule type" value="Genomic_DNA"/>
</dbReference>
<dbReference type="EMBL" id="CAMXCT010002285">
    <property type="protein sequence ID" value="CAI3997062.1"/>
    <property type="molecule type" value="Genomic_DNA"/>
</dbReference>
<sequence>MPWSRQSSHVSCSTRSSQSSLPGGPQGVHAENDGLFFLWQTSSSAPDDLAQSGVAPELPRLKGRLHLPSAHGAQSIIKLLSLDRQKELAGHDAAAYVEEFKECCRQKYTTLVRCWRMLLDPACSGRVSFVPFCSAARSMGFSHISTLWKQLDFEHSGFITLENWDPSCYHTIMKFRGACLNRYSSLPEAFQCGMDKVGCGMCPKKDFKKYLEEIDFHGHKSALWAALDVKQDGYITVAELDILKCQGEHFHSEVEHRDHCFRHRHCREPCSE</sequence>
<feature type="non-terminal residue" evidence="2">
    <location>
        <position position="1"/>
    </location>
</feature>
<dbReference type="EMBL" id="CAMXCT030002285">
    <property type="protein sequence ID" value="CAL4784374.1"/>
    <property type="molecule type" value="Genomic_DNA"/>
</dbReference>
<dbReference type="SUPFAM" id="SSF47473">
    <property type="entry name" value="EF-hand"/>
    <property type="match status" value="1"/>
</dbReference>
<organism evidence="2">
    <name type="scientific">Cladocopium goreaui</name>
    <dbReference type="NCBI Taxonomy" id="2562237"/>
    <lineage>
        <taxon>Eukaryota</taxon>
        <taxon>Sar</taxon>
        <taxon>Alveolata</taxon>
        <taxon>Dinophyceae</taxon>
        <taxon>Suessiales</taxon>
        <taxon>Symbiodiniaceae</taxon>
        <taxon>Cladocopium</taxon>
    </lineage>
</organism>
<evidence type="ECO:0000313" key="2">
    <source>
        <dbReference type="EMBL" id="CAI3997062.1"/>
    </source>
</evidence>